<sequence>MKKLLLLIAVILLVNLSLNAQEKRPFFTGSLNFTFALNKNYVLFEPDDDNELIEFSALMTRFGVGYQFDKKWAGIINIGYDYHTRFGINTIPMFGTLRYNISEDGYDSFFTQVSYGNLWRPSNKYENGKYYAFGIGTQIGGSKRWHAVVHLDFHRKKISNFKNGNLDSVSLGIGFSFF</sequence>
<dbReference type="OrthoDB" id="1441326at2"/>
<dbReference type="STRING" id="447689.BA195_04125"/>
<organism evidence="1 2">
    <name type="scientific">Tenacibaculum soleae</name>
    <dbReference type="NCBI Taxonomy" id="447689"/>
    <lineage>
        <taxon>Bacteria</taxon>
        <taxon>Pseudomonadati</taxon>
        <taxon>Bacteroidota</taxon>
        <taxon>Flavobacteriia</taxon>
        <taxon>Flavobacteriales</taxon>
        <taxon>Flavobacteriaceae</taxon>
        <taxon>Tenacibaculum</taxon>
    </lineage>
</organism>
<proteinExistence type="predicted"/>
<evidence type="ECO:0000313" key="1">
    <source>
        <dbReference type="EMBL" id="OCK43891.1"/>
    </source>
</evidence>
<dbReference type="RefSeq" id="WP_068702728.1">
    <property type="nucleotide sequence ID" value="NZ_MAKX01000001.1"/>
</dbReference>
<dbReference type="EMBL" id="MAKX01000001">
    <property type="protein sequence ID" value="OCK43891.1"/>
    <property type="molecule type" value="Genomic_DNA"/>
</dbReference>
<dbReference type="Proteomes" id="UP000093186">
    <property type="component" value="Unassembled WGS sequence"/>
</dbReference>
<evidence type="ECO:0008006" key="3">
    <source>
        <dbReference type="Google" id="ProtNLM"/>
    </source>
</evidence>
<gene>
    <name evidence="1" type="ORF">BA195_04125</name>
</gene>
<evidence type="ECO:0000313" key="2">
    <source>
        <dbReference type="Proteomes" id="UP000093186"/>
    </source>
</evidence>
<comment type="caution">
    <text evidence="1">The sequence shown here is derived from an EMBL/GenBank/DDBJ whole genome shotgun (WGS) entry which is preliminary data.</text>
</comment>
<name>A0A1B9Y2G5_9FLAO</name>
<accession>A0A1B9Y2G5</accession>
<dbReference type="AlphaFoldDB" id="A0A1B9Y2G5"/>
<keyword evidence="2" id="KW-1185">Reference proteome</keyword>
<protein>
    <recommendedName>
        <fullName evidence="3">Outer membrane protein beta-barrel domain-containing protein</fullName>
    </recommendedName>
</protein>
<reference evidence="1 2" key="1">
    <citation type="submission" date="2016-06" db="EMBL/GenBank/DDBJ databases">
        <title>Draft Genome Sequence of Tenacibaculum soleae UCD-KL19.</title>
        <authorList>
            <person name="Eisen J.A."/>
            <person name="Coil D.A."/>
            <person name="Lujan K.M."/>
        </authorList>
    </citation>
    <scope>NUCLEOTIDE SEQUENCE [LARGE SCALE GENOMIC DNA]</scope>
    <source>
        <strain evidence="1 2">UCD-KL19</strain>
    </source>
</reference>